<protein>
    <submittedName>
        <fullName evidence="1">Uncharacterized protein</fullName>
    </submittedName>
</protein>
<sequence length="160" mass="18242">MQQLPEDDDDGVAIAVPMDPYAQLFERYVRDMRDAREDALEWWQQLANRELAITGDAATVECNLKQRWPCGPVSFPRVVAVFRQYFLECEALEPPVATLGKEPCSESDWGVEDDNTNESLPSEPRQLLIEHLISADEELGRFMRFFVFIPIGHDASGRVV</sequence>
<dbReference type="AlphaFoldDB" id="A0A149PE35"/>
<evidence type="ECO:0000313" key="2">
    <source>
        <dbReference type="Proteomes" id="UP000075613"/>
    </source>
</evidence>
<dbReference type="EMBL" id="LRBG01000038">
    <property type="protein sequence ID" value="KXU83315.1"/>
    <property type="molecule type" value="Genomic_DNA"/>
</dbReference>
<comment type="caution">
    <text evidence="1">The sequence shown here is derived from an EMBL/GenBank/DDBJ whole genome shotgun (WGS) entry which is preliminary data.</text>
</comment>
<dbReference type="RefSeq" id="WP_062135560.1">
    <property type="nucleotide sequence ID" value="NZ_LRBG01000038.1"/>
</dbReference>
<accession>A0A149PE35</accession>
<organism evidence="1 2">
    <name type="scientific">Paraburkholderia monticola</name>
    <dbReference type="NCBI Taxonomy" id="1399968"/>
    <lineage>
        <taxon>Bacteria</taxon>
        <taxon>Pseudomonadati</taxon>
        <taxon>Pseudomonadota</taxon>
        <taxon>Betaproteobacteria</taxon>
        <taxon>Burkholderiales</taxon>
        <taxon>Burkholderiaceae</taxon>
        <taxon>Paraburkholderia</taxon>
    </lineage>
</organism>
<name>A0A149PE35_9BURK</name>
<reference evidence="1 2" key="1">
    <citation type="journal article" date="2015" name="Int. J. Syst. Evol. Microbiol.">
        <title>Burkholderia monticola sp. nov., isolated from mountain soil.</title>
        <authorList>
            <person name="Baek I."/>
            <person name="Seo B."/>
            <person name="Lee I."/>
            <person name="Yi H."/>
            <person name="Chun J."/>
        </authorList>
    </citation>
    <scope>NUCLEOTIDE SEQUENCE [LARGE SCALE GENOMIC DNA]</scope>
    <source>
        <strain evidence="1 2">JC2948</strain>
    </source>
</reference>
<gene>
    <name evidence="1" type="ORF">CI15_29935</name>
</gene>
<proteinExistence type="predicted"/>
<dbReference type="STRING" id="1399968.CI15_29935"/>
<evidence type="ECO:0000313" key="1">
    <source>
        <dbReference type="EMBL" id="KXU83315.1"/>
    </source>
</evidence>
<dbReference type="OrthoDB" id="9138054at2"/>
<keyword evidence="2" id="KW-1185">Reference proteome</keyword>
<dbReference type="Proteomes" id="UP000075613">
    <property type="component" value="Unassembled WGS sequence"/>
</dbReference>